<accession>A0A1F7VGT2</accession>
<dbReference type="InterPro" id="IPR000385">
    <property type="entry name" value="MoaA_NifB_PqqE_Fe-S-bd_CS"/>
</dbReference>
<dbReference type="GO" id="GO:0051539">
    <property type="term" value="F:4 iron, 4 sulfur cluster binding"/>
    <property type="evidence" value="ECO:0007669"/>
    <property type="project" value="UniProtKB-KW"/>
</dbReference>
<dbReference type="GO" id="GO:0046872">
    <property type="term" value="F:metal ion binding"/>
    <property type="evidence" value="ECO:0007669"/>
    <property type="project" value="UniProtKB-KW"/>
</dbReference>
<dbReference type="GO" id="GO:0032324">
    <property type="term" value="P:molybdopterin cofactor biosynthetic process"/>
    <property type="evidence" value="ECO:0007669"/>
    <property type="project" value="UniProtKB-ARBA"/>
</dbReference>
<dbReference type="EMBL" id="MGES01000006">
    <property type="protein sequence ID" value="OGL89358.1"/>
    <property type="molecule type" value="Genomic_DNA"/>
</dbReference>
<feature type="domain" description="Radical SAM core" evidence="8">
    <location>
        <begin position="83"/>
        <end position="330"/>
    </location>
</feature>
<dbReference type="InterPro" id="IPR013785">
    <property type="entry name" value="Aldolase_TIM"/>
</dbReference>
<dbReference type="InterPro" id="IPR023867">
    <property type="entry name" value="Sulphatase_maturase_rSAM"/>
</dbReference>
<dbReference type="InterPro" id="IPR023885">
    <property type="entry name" value="4Fe4S-binding_SPASM_dom"/>
</dbReference>
<dbReference type="Pfam" id="PF04055">
    <property type="entry name" value="Radical_SAM"/>
    <property type="match status" value="1"/>
</dbReference>
<organism evidence="9 10">
    <name type="scientific">Candidatus Uhrbacteria bacterium RIFCSPLOWO2_02_FULL_51_9</name>
    <dbReference type="NCBI Taxonomy" id="1802410"/>
    <lineage>
        <taxon>Bacteria</taxon>
        <taxon>Candidatus Uhriibacteriota</taxon>
    </lineage>
</organism>
<keyword evidence="4" id="KW-0479">Metal-binding</keyword>
<gene>
    <name evidence="9" type="ORF">A3H75_02205</name>
</gene>
<comment type="caution">
    <text evidence="9">The sequence shown here is derived from an EMBL/GenBank/DDBJ whole genome shotgun (WGS) entry which is preliminary data.</text>
</comment>
<evidence type="ECO:0000256" key="2">
    <source>
        <dbReference type="ARBA" id="ARBA00022485"/>
    </source>
</evidence>
<evidence type="ECO:0000259" key="8">
    <source>
        <dbReference type="PROSITE" id="PS51918"/>
    </source>
</evidence>
<reference evidence="9 10" key="1">
    <citation type="journal article" date="2016" name="Nat. Commun.">
        <title>Thousands of microbial genomes shed light on interconnected biogeochemical processes in an aquifer system.</title>
        <authorList>
            <person name="Anantharaman K."/>
            <person name="Brown C.T."/>
            <person name="Hug L.A."/>
            <person name="Sharon I."/>
            <person name="Castelle C.J."/>
            <person name="Probst A.J."/>
            <person name="Thomas B.C."/>
            <person name="Singh A."/>
            <person name="Wilkins M.J."/>
            <person name="Karaoz U."/>
            <person name="Brodie E.L."/>
            <person name="Williams K.H."/>
            <person name="Hubbard S.S."/>
            <person name="Banfield J.F."/>
        </authorList>
    </citation>
    <scope>NUCLEOTIDE SEQUENCE [LARGE SCALE GENOMIC DNA]</scope>
</reference>
<evidence type="ECO:0000313" key="9">
    <source>
        <dbReference type="EMBL" id="OGL89358.1"/>
    </source>
</evidence>
<dbReference type="PROSITE" id="PS01305">
    <property type="entry name" value="MOAA_NIFB_PQQE"/>
    <property type="match status" value="1"/>
</dbReference>
<dbReference type="Proteomes" id="UP000176678">
    <property type="component" value="Unassembled WGS sequence"/>
</dbReference>
<evidence type="ECO:0000313" key="10">
    <source>
        <dbReference type="Proteomes" id="UP000176678"/>
    </source>
</evidence>
<evidence type="ECO:0000256" key="7">
    <source>
        <dbReference type="ARBA" id="ARBA00023601"/>
    </source>
</evidence>
<evidence type="ECO:0000256" key="4">
    <source>
        <dbReference type="ARBA" id="ARBA00022723"/>
    </source>
</evidence>
<dbReference type="AlphaFoldDB" id="A0A1F7VGT2"/>
<dbReference type="SUPFAM" id="SSF102114">
    <property type="entry name" value="Radical SAM enzymes"/>
    <property type="match status" value="1"/>
</dbReference>
<keyword evidence="5" id="KW-0408">Iron</keyword>
<evidence type="ECO:0000256" key="1">
    <source>
        <dbReference type="ARBA" id="ARBA00001966"/>
    </source>
</evidence>
<dbReference type="InterPro" id="IPR007197">
    <property type="entry name" value="rSAM"/>
</dbReference>
<dbReference type="PROSITE" id="PS51918">
    <property type="entry name" value="RADICAL_SAM"/>
    <property type="match status" value="1"/>
</dbReference>
<dbReference type="NCBIfam" id="TIGR04085">
    <property type="entry name" value="rSAM_more_4Fe4S"/>
    <property type="match status" value="1"/>
</dbReference>
<protein>
    <recommendedName>
        <fullName evidence="8">Radical SAM core domain-containing protein</fullName>
    </recommendedName>
</protein>
<dbReference type="PANTHER" id="PTHR43273">
    <property type="entry name" value="ANAEROBIC SULFATASE-MATURATING ENZYME HOMOLOG ASLB-RELATED"/>
    <property type="match status" value="1"/>
</dbReference>
<keyword evidence="2" id="KW-0004">4Fe-4S</keyword>
<dbReference type="GO" id="GO:0016491">
    <property type="term" value="F:oxidoreductase activity"/>
    <property type="evidence" value="ECO:0007669"/>
    <property type="project" value="InterPro"/>
</dbReference>
<proteinExistence type="inferred from homology"/>
<keyword evidence="3" id="KW-0949">S-adenosyl-L-methionine</keyword>
<evidence type="ECO:0000256" key="6">
    <source>
        <dbReference type="ARBA" id="ARBA00023014"/>
    </source>
</evidence>
<dbReference type="SFLD" id="SFLDG01067">
    <property type="entry name" value="SPASM/twitch_domain_containing"/>
    <property type="match status" value="1"/>
</dbReference>
<name>A0A1F7VGT2_9BACT</name>
<sequence>MQLSSWCHVLHQDDVSALVNSLTLGVVYIPTEELHDYMEKLRSPNDVGENELAQLLVSQGLLVENQAVDERAFTGMREHLKSEMSLELLYLLVTDGCNLRCTYCFEETPLLTDPFRTTQMTKETVTKALDLFATMTAQHGNSEKKKVIHLYGGEPLANRKAVYEAVSYANELKAHGVLPDNCQIAIVTNGVLLNEEDARLFAKYNVTVGLSIDGPAYITDLYRIPKRHNIRVTERITAAFRLLKQHSVSVGLSVTLTPQAIEHFDEFLAFFTDGEFRTADGISLNLLHFTPNMMLSNDYYRAAVECQINAFKRFREIGLYEERVMRKVCAFVDQEPMYADCGVVGRQLVVAPDGRIGVCQDFVKPRTYFPRSVYDAEHHDLLEVLFADWRDRSPFFMQQCMNCPALGICGGGCPASAELKTGSRYNLDERACYHSKQILEWLVWDAYAKLNE</sequence>
<dbReference type="SFLD" id="SFLDG01384">
    <property type="entry name" value="thioether_bond_formation_requi"/>
    <property type="match status" value="1"/>
</dbReference>
<dbReference type="PANTHER" id="PTHR43273:SF3">
    <property type="entry name" value="ANAEROBIC SULFATASE-MATURATING ENZYME HOMOLOG ASLB-RELATED"/>
    <property type="match status" value="1"/>
</dbReference>
<keyword evidence="6" id="KW-0411">Iron-sulfur</keyword>
<dbReference type="CDD" id="cd01335">
    <property type="entry name" value="Radical_SAM"/>
    <property type="match status" value="1"/>
</dbReference>
<comment type="similarity">
    <text evidence="7">Belongs to the radical SAM superfamily. Anaerobic sulfatase-maturating enzyme family.</text>
</comment>
<evidence type="ECO:0000256" key="5">
    <source>
        <dbReference type="ARBA" id="ARBA00023004"/>
    </source>
</evidence>
<dbReference type="SFLD" id="SFLDS00029">
    <property type="entry name" value="Radical_SAM"/>
    <property type="match status" value="1"/>
</dbReference>
<dbReference type="InterPro" id="IPR006638">
    <property type="entry name" value="Elp3/MiaA/NifB-like_rSAM"/>
</dbReference>
<dbReference type="SMART" id="SM00729">
    <property type="entry name" value="Elp3"/>
    <property type="match status" value="1"/>
</dbReference>
<dbReference type="Gene3D" id="3.20.20.70">
    <property type="entry name" value="Aldolase class I"/>
    <property type="match status" value="1"/>
</dbReference>
<evidence type="ECO:0000256" key="3">
    <source>
        <dbReference type="ARBA" id="ARBA00022691"/>
    </source>
</evidence>
<dbReference type="SFLD" id="SFLDG01386">
    <property type="entry name" value="main_SPASM_domain-containing"/>
    <property type="match status" value="1"/>
</dbReference>
<comment type="cofactor">
    <cofactor evidence="1">
        <name>[4Fe-4S] cluster</name>
        <dbReference type="ChEBI" id="CHEBI:49883"/>
    </cofactor>
</comment>
<dbReference type="InterPro" id="IPR058240">
    <property type="entry name" value="rSAM_sf"/>
</dbReference>